<dbReference type="STRING" id="315423.SAMN04488020_103206"/>
<gene>
    <name evidence="2" type="ORF">PAM7066_01486</name>
</gene>
<dbReference type="RefSeq" id="WP_085853492.1">
    <property type="nucleotide sequence ID" value="NZ_FOPF01000003.1"/>
</dbReference>
<sequence length="149" mass="16267">MSYTLTAVERSRLDAAVDRVMAHCRAQNWTVDRSEVEQLPSVRIFALSPSAGFTGWESEVRGIGTVAASIRNSETVAAIQSGESEGRDVLAGMNAEQRINFARANSLDGTRKESKPKLSAEESKAALQQIWRMPNGAERLNMARKMGVA</sequence>
<reference evidence="2 3" key="1">
    <citation type="submission" date="2017-03" db="EMBL/GenBank/DDBJ databases">
        <authorList>
            <person name="Afonso C.L."/>
            <person name="Miller P.J."/>
            <person name="Scott M.A."/>
            <person name="Spackman E."/>
            <person name="Goraichik I."/>
            <person name="Dimitrov K.M."/>
            <person name="Suarez D.L."/>
            <person name="Swayne D.E."/>
        </authorList>
    </citation>
    <scope>NUCLEOTIDE SEQUENCE [LARGE SCALE GENOMIC DNA]</scope>
    <source>
        <strain evidence="2 3">CECT 7066</strain>
    </source>
</reference>
<evidence type="ECO:0000256" key="1">
    <source>
        <dbReference type="SAM" id="MobiDB-lite"/>
    </source>
</evidence>
<dbReference type="Proteomes" id="UP000193870">
    <property type="component" value="Unassembled WGS sequence"/>
</dbReference>
<feature type="region of interest" description="Disordered" evidence="1">
    <location>
        <begin position="102"/>
        <end position="121"/>
    </location>
</feature>
<feature type="compositionally biased region" description="Basic and acidic residues" evidence="1">
    <location>
        <begin position="109"/>
        <end position="121"/>
    </location>
</feature>
<accession>A0A1Y5S9I3</accession>
<name>A0A1Y5S9I3_9RHOB</name>
<protein>
    <submittedName>
        <fullName evidence="2">Uncharacterized protein</fullName>
    </submittedName>
</protein>
<dbReference type="AlphaFoldDB" id="A0A1Y5S9I3"/>
<evidence type="ECO:0000313" key="2">
    <source>
        <dbReference type="EMBL" id="SLN35465.1"/>
    </source>
</evidence>
<evidence type="ECO:0000313" key="3">
    <source>
        <dbReference type="Proteomes" id="UP000193870"/>
    </source>
</evidence>
<organism evidence="2 3">
    <name type="scientific">Palleronia marisminoris</name>
    <dbReference type="NCBI Taxonomy" id="315423"/>
    <lineage>
        <taxon>Bacteria</taxon>
        <taxon>Pseudomonadati</taxon>
        <taxon>Pseudomonadota</taxon>
        <taxon>Alphaproteobacteria</taxon>
        <taxon>Rhodobacterales</taxon>
        <taxon>Roseobacteraceae</taxon>
        <taxon>Palleronia</taxon>
    </lineage>
</organism>
<keyword evidence="3" id="KW-1185">Reference proteome</keyword>
<proteinExistence type="predicted"/>
<dbReference type="EMBL" id="FWFV01000003">
    <property type="protein sequence ID" value="SLN35465.1"/>
    <property type="molecule type" value="Genomic_DNA"/>
</dbReference>